<keyword evidence="1" id="KW-0175">Coiled coil</keyword>
<sequence>MDNDKLSSIIKETEANLMRLKQQYRSREPQISTYKHTGARNLPPPIEMDTPANRSSSLFLGFLNQIKGQLDEQSQTLHKINSTVQKLEAENALYKQELMTAHTNIHQLSSLLDNERRKSHLSLERHFIQMQEMLRLSQNATYLRPQNDVYEDALKFYQKVKKRPTTVASTDFQNPLNSSSNLQQMSTKCKSAPCPQPFVPEPQVMSSLNSIQKMLHLRQSRKKIHNKTSRTDASHSKMSNTSSDQDLDSSSNQTITISSTQNLTLQSDEDLHSDDSNFDLLDSRSFGKSEDGLESSSSEDLMSECESYCSEKLS</sequence>
<dbReference type="Proteomes" id="UP000597762">
    <property type="component" value="Unassembled WGS sequence"/>
</dbReference>
<organism evidence="3 4">
    <name type="scientific">Acanthosepion pharaonis</name>
    <name type="common">Pharaoh cuttlefish</name>
    <name type="synonym">Sepia pharaonis</name>
    <dbReference type="NCBI Taxonomy" id="158019"/>
    <lineage>
        <taxon>Eukaryota</taxon>
        <taxon>Metazoa</taxon>
        <taxon>Spiralia</taxon>
        <taxon>Lophotrochozoa</taxon>
        <taxon>Mollusca</taxon>
        <taxon>Cephalopoda</taxon>
        <taxon>Coleoidea</taxon>
        <taxon>Decapodiformes</taxon>
        <taxon>Sepiida</taxon>
        <taxon>Sepiina</taxon>
        <taxon>Sepiidae</taxon>
        <taxon>Acanthosepion</taxon>
    </lineage>
</organism>
<evidence type="ECO:0000313" key="4">
    <source>
        <dbReference type="Proteomes" id="UP000597762"/>
    </source>
</evidence>
<feature type="compositionally biased region" description="Low complexity" evidence="2">
    <location>
        <begin position="239"/>
        <end position="262"/>
    </location>
</feature>
<gene>
    <name evidence="3" type="ORF">SPHA_40750</name>
</gene>
<feature type="region of interest" description="Disordered" evidence="2">
    <location>
        <begin position="166"/>
        <end position="189"/>
    </location>
</feature>
<evidence type="ECO:0000256" key="2">
    <source>
        <dbReference type="SAM" id="MobiDB-lite"/>
    </source>
</evidence>
<name>A0A812CRD1_ACAPH</name>
<accession>A0A812CRD1</accession>
<evidence type="ECO:0000256" key="1">
    <source>
        <dbReference type="SAM" id="Coils"/>
    </source>
</evidence>
<keyword evidence="4" id="KW-1185">Reference proteome</keyword>
<dbReference type="EMBL" id="CAHIKZ030001935">
    <property type="protein sequence ID" value="CAE1277590.1"/>
    <property type="molecule type" value="Genomic_DNA"/>
</dbReference>
<evidence type="ECO:0000313" key="3">
    <source>
        <dbReference type="EMBL" id="CAE1277590.1"/>
    </source>
</evidence>
<feature type="compositionally biased region" description="Basic and acidic residues" evidence="2">
    <location>
        <begin position="269"/>
        <end position="291"/>
    </location>
</feature>
<reference evidence="3" key="1">
    <citation type="submission" date="2021-01" db="EMBL/GenBank/DDBJ databases">
        <authorList>
            <person name="Li R."/>
            <person name="Bekaert M."/>
        </authorList>
    </citation>
    <scope>NUCLEOTIDE SEQUENCE</scope>
    <source>
        <strain evidence="3">Farmed</strain>
    </source>
</reference>
<feature type="compositionally biased region" description="Low complexity" evidence="2">
    <location>
        <begin position="294"/>
        <end position="307"/>
    </location>
</feature>
<dbReference type="AlphaFoldDB" id="A0A812CRD1"/>
<comment type="caution">
    <text evidence="3">The sequence shown here is derived from an EMBL/GenBank/DDBJ whole genome shotgun (WGS) entry which is preliminary data.</text>
</comment>
<feature type="region of interest" description="Disordered" evidence="2">
    <location>
        <begin position="222"/>
        <end position="314"/>
    </location>
</feature>
<proteinExistence type="predicted"/>
<protein>
    <submittedName>
        <fullName evidence="3">Uncharacterized protein</fullName>
    </submittedName>
</protein>
<feature type="coiled-coil region" evidence="1">
    <location>
        <begin position="70"/>
        <end position="104"/>
    </location>
</feature>